<protein>
    <submittedName>
        <fullName evidence="2">Uncharacterized protein</fullName>
    </submittedName>
</protein>
<feature type="compositionally biased region" description="Polar residues" evidence="1">
    <location>
        <begin position="1"/>
        <end position="13"/>
    </location>
</feature>
<feature type="region of interest" description="Disordered" evidence="1">
    <location>
        <begin position="1"/>
        <end position="34"/>
    </location>
</feature>
<dbReference type="EMBL" id="JADGJD010000452">
    <property type="protein sequence ID" value="KAJ3050958.1"/>
    <property type="molecule type" value="Genomic_DNA"/>
</dbReference>
<organism evidence="2 3">
    <name type="scientific">Rhizophlyctis rosea</name>
    <dbReference type="NCBI Taxonomy" id="64517"/>
    <lineage>
        <taxon>Eukaryota</taxon>
        <taxon>Fungi</taxon>
        <taxon>Fungi incertae sedis</taxon>
        <taxon>Chytridiomycota</taxon>
        <taxon>Chytridiomycota incertae sedis</taxon>
        <taxon>Chytridiomycetes</taxon>
        <taxon>Rhizophlyctidales</taxon>
        <taxon>Rhizophlyctidaceae</taxon>
        <taxon>Rhizophlyctis</taxon>
    </lineage>
</organism>
<keyword evidence="3" id="KW-1185">Reference proteome</keyword>
<accession>A0AAD5SAU3</accession>
<dbReference type="AlphaFoldDB" id="A0AAD5SAU3"/>
<evidence type="ECO:0000256" key="1">
    <source>
        <dbReference type="SAM" id="MobiDB-lite"/>
    </source>
</evidence>
<proteinExistence type="predicted"/>
<evidence type="ECO:0000313" key="2">
    <source>
        <dbReference type="EMBL" id="KAJ3050958.1"/>
    </source>
</evidence>
<feature type="compositionally biased region" description="Polar residues" evidence="1">
    <location>
        <begin position="25"/>
        <end position="34"/>
    </location>
</feature>
<gene>
    <name evidence="2" type="ORF">HK097_008068</name>
</gene>
<evidence type="ECO:0000313" key="3">
    <source>
        <dbReference type="Proteomes" id="UP001212841"/>
    </source>
</evidence>
<name>A0AAD5SAU3_9FUNG</name>
<comment type="caution">
    <text evidence="2">The sequence shown here is derived from an EMBL/GenBank/DDBJ whole genome shotgun (WGS) entry which is preliminary data.</text>
</comment>
<dbReference type="Proteomes" id="UP001212841">
    <property type="component" value="Unassembled WGS sequence"/>
</dbReference>
<reference evidence="2" key="1">
    <citation type="submission" date="2020-05" db="EMBL/GenBank/DDBJ databases">
        <title>Phylogenomic resolution of chytrid fungi.</title>
        <authorList>
            <person name="Stajich J.E."/>
            <person name="Amses K."/>
            <person name="Simmons R."/>
            <person name="Seto K."/>
            <person name="Myers J."/>
            <person name="Bonds A."/>
            <person name="Quandt C.A."/>
            <person name="Barry K."/>
            <person name="Liu P."/>
            <person name="Grigoriev I."/>
            <person name="Longcore J.E."/>
            <person name="James T.Y."/>
        </authorList>
    </citation>
    <scope>NUCLEOTIDE SEQUENCE</scope>
    <source>
        <strain evidence="2">JEL0318</strain>
    </source>
</reference>
<sequence>MEEDWTTFTTFQSDCIGERPMEPPSTESSPNTAASPLQQLIDWEGPALAQAHQDLPTLTPYTLNPVFLLPQTQGQPPEPFSKILTFCQTHNIKTQDHPTHTLLLKGPHLLQFLLKNQIPKTTNPTYHNTISPATLRFIKERGIAYGEKGWVSWKKTREYVWGINSDVYRNQEADWEVVDEFLRVFGEEVEMAERAEPVEG</sequence>